<keyword evidence="4" id="KW-1185">Reference proteome</keyword>
<keyword evidence="2" id="KW-0812">Transmembrane</keyword>
<feature type="compositionally biased region" description="Polar residues" evidence="1">
    <location>
        <begin position="529"/>
        <end position="548"/>
    </location>
</feature>
<feature type="region of interest" description="Disordered" evidence="1">
    <location>
        <begin position="75"/>
        <end position="97"/>
    </location>
</feature>
<sequence length="837" mass="88607">MTATIGVTFGAGSAAKRILLFAINVTVLLLGVTCSVLCLYQVKLMPETYDVIVAALMESNLTTAAPAITVIDIRNNNNKNGRNATRSGGSNKGRPRVSRYVTPQNGNTTNQHTPVFPATFKKNITSLIETGTTSSLEVQHLDFTRAVALSQTGTTASLTTGSTMAKSSVTSTNTITRVVTPTSLMNTMEETIDFGQVLKNRIAELENELRLAQLREKASKLIEQENKTSMTLSSMISSPIGELNFSDTQAWPTATPAIISTSWPSISISTPAMQQPTVSTLAWPISTTEKSSYPASPISSSASANMVSSTTITSSPTSQHTFAPTSIVKPTETTTVSTTTPFKTSTTSSTHAPTTSSLPSTTSATTRIQSTQVVSVATSTTFKASQTSSSSTTTASTSAKTSTLTTTTKITSTTRTSIASTTPARMVTAIPKTTLGLTSATSNEVPSTKTSETSTVGEISVTSSMPPAEASVGTVSQTTSQEQVTSTLIKAITNQTTSTTASLSSPMQPSTPLTTLLTAISLSSSVSTERASPSSSVTTSRPLSTTNATSPIGSSTKSISTSATTPSSMGFINLTNFLDSINKLVGRRDLSKHRLHKRSSVSTAPPAIHSADTLTADHIPIYFEQVFFFVQTSLYVCTAAGLLIFFSSLVGICGGLFRIDGCLKFSVAALVLVIMAEMATTAFIFVAHDKASNRNKNKNFDRDLKLLCDLANFCIQPMLLVITGSFLCISVVLQIGSITLACNLMDNRTATDPDKKLRRMMRSSHSNFQFGAGNAQMNPYSNPMPMPMPCCGGGGYGGMNNNLFPYSSPMMMPMQNMGYYPPVFSVPGQRPIVNIIS</sequence>
<feature type="compositionally biased region" description="Low complexity" evidence="1">
    <location>
        <begin position="549"/>
        <end position="561"/>
    </location>
</feature>
<keyword evidence="2" id="KW-0472">Membrane</keyword>
<keyword evidence="2" id="KW-1133">Transmembrane helix</keyword>
<evidence type="ECO:0000313" key="4">
    <source>
        <dbReference type="Proteomes" id="UP000820818"/>
    </source>
</evidence>
<evidence type="ECO:0000313" key="3">
    <source>
        <dbReference type="EMBL" id="KAI9552855.1"/>
    </source>
</evidence>
<dbReference type="EMBL" id="WJBH02000009">
    <property type="protein sequence ID" value="KAI9552855.1"/>
    <property type="molecule type" value="Genomic_DNA"/>
</dbReference>
<dbReference type="Proteomes" id="UP000820818">
    <property type="component" value="Linkage Group LG9"/>
</dbReference>
<gene>
    <name evidence="3" type="ORF">GHT06_020738</name>
</gene>
<feature type="transmembrane region" description="Helical" evidence="2">
    <location>
        <begin position="634"/>
        <end position="659"/>
    </location>
</feature>
<organism evidence="3 4">
    <name type="scientific">Daphnia sinensis</name>
    <dbReference type="NCBI Taxonomy" id="1820382"/>
    <lineage>
        <taxon>Eukaryota</taxon>
        <taxon>Metazoa</taxon>
        <taxon>Ecdysozoa</taxon>
        <taxon>Arthropoda</taxon>
        <taxon>Crustacea</taxon>
        <taxon>Branchiopoda</taxon>
        <taxon>Diplostraca</taxon>
        <taxon>Cladocera</taxon>
        <taxon>Anomopoda</taxon>
        <taxon>Daphniidae</taxon>
        <taxon>Daphnia</taxon>
        <taxon>Daphnia similis group</taxon>
    </lineage>
</organism>
<feature type="compositionally biased region" description="Low complexity" evidence="1">
    <location>
        <begin position="310"/>
        <end position="321"/>
    </location>
</feature>
<feature type="region of interest" description="Disordered" evidence="1">
    <location>
        <begin position="524"/>
        <end position="561"/>
    </location>
</feature>
<accession>A0AAD5PRX7</accession>
<feature type="region of interest" description="Disordered" evidence="1">
    <location>
        <begin position="310"/>
        <end position="368"/>
    </location>
</feature>
<feature type="compositionally biased region" description="Polar residues" evidence="1">
    <location>
        <begin position="439"/>
        <end position="465"/>
    </location>
</feature>
<reference evidence="3 4" key="1">
    <citation type="submission" date="2022-05" db="EMBL/GenBank/DDBJ databases">
        <title>A multi-omics perspective on studying reproductive biology in Daphnia sinensis.</title>
        <authorList>
            <person name="Jia J."/>
        </authorList>
    </citation>
    <scope>NUCLEOTIDE SEQUENCE [LARGE SCALE GENOMIC DNA]</scope>
    <source>
        <strain evidence="3 4">WSL</strain>
    </source>
</reference>
<dbReference type="AlphaFoldDB" id="A0AAD5PRX7"/>
<feature type="compositionally biased region" description="Low complexity" evidence="1">
    <location>
        <begin position="331"/>
        <end position="368"/>
    </location>
</feature>
<evidence type="ECO:0000256" key="2">
    <source>
        <dbReference type="SAM" id="Phobius"/>
    </source>
</evidence>
<feature type="region of interest" description="Disordered" evidence="1">
    <location>
        <begin position="380"/>
        <end position="401"/>
    </location>
</feature>
<name>A0AAD5PRX7_9CRUS</name>
<feature type="transmembrane region" description="Helical" evidence="2">
    <location>
        <begin position="18"/>
        <end position="40"/>
    </location>
</feature>
<proteinExistence type="predicted"/>
<evidence type="ECO:0000256" key="1">
    <source>
        <dbReference type="SAM" id="MobiDB-lite"/>
    </source>
</evidence>
<comment type="caution">
    <text evidence="3">The sequence shown here is derived from an EMBL/GenBank/DDBJ whole genome shotgun (WGS) entry which is preliminary data.</text>
</comment>
<feature type="transmembrane region" description="Helical" evidence="2">
    <location>
        <begin position="706"/>
        <end position="733"/>
    </location>
</feature>
<feature type="transmembrane region" description="Helical" evidence="2">
    <location>
        <begin position="665"/>
        <end position="686"/>
    </location>
</feature>
<protein>
    <submittedName>
        <fullName evidence="3">Uncharacterized protein</fullName>
    </submittedName>
</protein>
<feature type="region of interest" description="Disordered" evidence="1">
    <location>
        <begin position="439"/>
        <end position="479"/>
    </location>
</feature>